<feature type="transmembrane region" description="Helical" evidence="16">
    <location>
        <begin position="642"/>
        <end position="668"/>
    </location>
</feature>
<dbReference type="CDD" id="cd04097">
    <property type="entry name" value="mtEFG1_C"/>
    <property type="match status" value="1"/>
</dbReference>
<dbReference type="InterPro" id="IPR035649">
    <property type="entry name" value="EFG_V"/>
</dbReference>
<dbReference type="Gene3D" id="3.40.930.10">
    <property type="entry name" value="Mannitol-specific EII, Chain A"/>
    <property type="match status" value="1"/>
</dbReference>
<evidence type="ECO:0000256" key="13">
    <source>
        <dbReference type="ARBA" id="ARBA00023128"/>
    </source>
</evidence>
<dbReference type="FunFam" id="2.40.30.10:FF:000022">
    <property type="entry name" value="Elongation factor G, mitochondrial"/>
    <property type="match status" value="1"/>
</dbReference>
<dbReference type="SUPFAM" id="SSF54211">
    <property type="entry name" value="Ribosomal protein S5 domain 2-like"/>
    <property type="match status" value="1"/>
</dbReference>
<feature type="transmembrane region" description="Helical" evidence="16">
    <location>
        <begin position="313"/>
        <end position="339"/>
    </location>
</feature>
<dbReference type="FunFam" id="1.10.287.570:FF:000001">
    <property type="entry name" value="Anion exchange protein"/>
    <property type="match status" value="1"/>
</dbReference>
<dbReference type="InterPro" id="IPR027417">
    <property type="entry name" value="P-loop_NTPase"/>
</dbReference>
<evidence type="ECO:0000256" key="4">
    <source>
        <dbReference type="ARBA" id="ARBA00010993"/>
    </source>
</evidence>
<dbReference type="PRINTS" id="PR01232">
    <property type="entry name" value="NAHCO3TRSPRT"/>
</dbReference>
<feature type="domain" description="Tr-type G" evidence="18">
    <location>
        <begin position="886"/>
        <end position="1163"/>
    </location>
</feature>
<dbReference type="InterPro" id="IPR013769">
    <property type="entry name" value="Band3_cytoplasmic_dom"/>
</dbReference>
<evidence type="ECO:0000256" key="17">
    <source>
        <dbReference type="SAM" id="MobiDB-lite"/>
    </source>
</evidence>
<evidence type="ECO:0000256" key="11">
    <source>
        <dbReference type="ARBA" id="ARBA00022989"/>
    </source>
</evidence>
<dbReference type="FunFam" id="3.40.50.300:FF:000539">
    <property type="entry name" value="Elongation factor G, mitochondrial"/>
    <property type="match status" value="1"/>
</dbReference>
<dbReference type="GO" id="GO:0008509">
    <property type="term" value="F:monoatomic anion transmembrane transporter activity"/>
    <property type="evidence" value="ECO:0007669"/>
    <property type="project" value="InterPro"/>
</dbReference>
<comment type="similarity">
    <text evidence="3">Belongs to the TRAFAC class translation factor GTPase superfamily. Classic translation factor GTPase family. EF-G/EF-2 subfamily.</text>
</comment>
<dbReference type="SMART" id="SM00889">
    <property type="entry name" value="EFG_IV"/>
    <property type="match status" value="1"/>
</dbReference>
<dbReference type="InterPro" id="IPR004540">
    <property type="entry name" value="Transl_elong_EFG/EF2"/>
</dbReference>
<gene>
    <name evidence="19" type="ORF">BDFB_004742</name>
</gene>
<dbReference type="CDD" id="cd01886">
    <property type="entry name" value="EF-G"/>
    <property type="match status" value="1"/>
</dbReference>
<dbReference type="PANTHER" id="PTHR43636:SF2">
    <property type="entry name" value="ELONGATION FACTOR G, MITOCHONDRIAL"/>
    <property type="match status" value="1"/>
</dbReference>
<feature type="region of interest" description="Disordered" evidence="17">
    <location>
        <begin position="161"/>
        <end position="191"/>
    </location>
</feature>
<dbReference type="PROSITE" id="PS51722">
    <property type="entry name" value="G_TR_2"/>
    <property type="match status" value="1"/>
</dbReference>
<evidence type="ECO:0000256" key="12">
    <source>
        <dbReference type="ARBA" id="ARBA00023065"/>
    </source>
</evidence>
<dbReference type="GO" id="GO:0005525">
    <property type="term" value="F:GTP binding"/>
    <property type="evidence" value="ECO:0007669"/>
    <property type="project" value="UniProtKB-KW"/>
</dbReference>
<dbReference type="Gene3D" id="3.40.50.300">
    <property type="entry name" value="P-loop containing nucleotide triphosphate hydrolases"/>
    <property type="match status" value="1"/>
</dbReference>
<feature type="compositionally biased region" description="Basic and acidic residues" evidence="17">
    <location>
        <begin position="166"/>
        <end position="177"/>
    </location>
</feature>
<dbReference type="NCBIfam" id="TIGR00231">
    <property type="entry name" value="small_GTP"/>
    <property type="match status" value="1"/>
</dbReference>
<keyword evidence="6" id="KW-1003">Cell membrane</keyword>
<dbReference type="InterPro" id="IPR005225">
    <property type="entry name" value="Small_GTP-bd"/>
</dbReference>
<evidence type="ECO:0000256" key="2">
    <source>
        <dbReference type="ARBA" id="ARBA00004554"/>
    </source>
</evidence>
<dbReference type="InterPro" id="IPR009022">
    <property type="entry name" value="EFG_III"/>
</dbReference>
<dbReference type="STRING" id="1661398.A0A482W1C7"/>
<dbReference type="Gene3D" id="3.30.70.240">
    <property type="match status" value="1"/>
</dbReference>
<dbReference type="InterPro" id="IPR011531">
    <property type="entry name" value="HCO3_transpt-like_TM_dom"/>
</dbReference>
<dbReference type="Pfam" id="PF00009">
    <property type="entry name" value="GTP_EFTU"/>
    <property type="match status" value="1"/>
</dbReference>
<feature type="transmembrane region" description="Helical" evidence="16">
    <location>
        <begin position="616"/>
        <end position="635"/>
    </location>
</feature>
<keyword evidence="8" id="KW-0547">Nucleotide-binding</keyword>
<accession>A0A482W1C7</accession>
<keyword evidence="12 16" id="KW-0406">Ion transport</keyword>
<organism evidence="19 20">
    <name type="scientific">Asbolus verrucosus</name>
    <name type="common">Desert ironclad beetle</name>
    <dbReference type="NCBI Taxonomy" id="1661398"/>
    <lineage>
        <taxon>Eukaryota</taxon>
        <taxon>Metazoa</taxon>
        <taxon>Ecdysozoa</taxon>
        <taxon>Arthropoda</taxon>
        <taxon>Hexapoda</taxon>
        <taxon>Insecta</taxon>
        <taxon>Pterygota</taxon>
        <taxon>Neoptera</taxon>
        <taxon>Endopterygota</taxon>
        <taxon>Coleoptera</taxon>
        <taxon>Polyphaga</taxon>
        <taxon>Cucujiformia</taxon>
        <taxon>Tenebrionidae</taxon>
        <taxon>Pimeliinae</taxon>
        <taxon>Asbolus</taxon>
    </lineage>
</organism>
<evidence type="ECO:0000256" key="6">
    <source>
        <dbReference type="ARBA" id="ARBA00022475"/>
    </source>
</evidence>
<feature type="transmembrane region" description="Helical" evidence="16">
    <location>
        <begin position="688"/>
        <end position="705"/>
    </location>
</feature>
<dbReference type="InterPro" id="IPR020568">
    <property type="entry name" value="Ribosomal_Su5_D2-typ_SF"/>
</dbReference>
<dbReference type="InterPro" id="IPR005517">
    <property type="entry name" value="Transl_elong_EFG/EF2_IV"/>
</dbReference>
<dbReference type="Pfam" id="PF00679">
    <property type="entry name" value="EFG_C"/>
    <property type="match status" value="1"/>
</dbReference>
<dbReference type="InterPro" id="IPR003024">
    <property type="entry name" value="Na/HCO3_transpt"/>
</dbReference>
<dbReference type="InterPro" id="IPR009000">
    <property type="entry name" value="Transl_B-barrel_sf"/>
</dbReference>
<evidence type="ECO:0000256" key="16">
    <source>
        <dbReference type="RuleBase" id="RU362035"/>
    </source>
</evidence>
<reference evidence="19 20" key="1">
    <citation type="submission" date="2017-03" db="EMBL/GenBank/DDBJ databases">
        <title>Genome of the blue death feigning beetle - Asbolus verrucosus.</title>
        <authorList>
            <person name="Rider S.D."/>
        </authorList>
    </citation>
    <scope>NUCLEOTIDE SEQUENCE [LARGE SCALE GENOMIC DNA]</scope>
    <source>
        <strain evidence="19">Butters</strain>
        <tissue evidence="19">Head and leg muscle</tissue>
    </source>
</reference>
<evidence type="ECO:0000256" key="10">
    <source>
        <dbReference type="ARBA" id="ARBA00022917"/>
    </source>
</evidence>
<dbReference type="PROSITE" id="PS00301">
    <property type="entry name" value="G_TR_1"/>
    <property type="match status" value="1"/>
</dbReference>
<evidence type="ECO:0000256" key="5">
    <source>
        <dbReference type="ARBA" id="ARBA00022448"/>
    </source>
</evidence>
<dbReference type="InterPro" id="IPR000640">
    <property type="entry name" value="EFG_V-like"/>
</dbReference>
<comment type="caution">
    <text evidence="19">The sequence shown here is derived from an EMBL/GenBank/DDBJ whole genome shotgun (WGS) entry which is preliminary data.</text>
</comment>
<dbReference type="PANTHER" id="PTHR43636">
    <property type="entry name" value="ELONGATION FACTOR G, MITOCHONDRIAL"/>
    <property type="match status" value="1"/>
</dbReference>
<name>A0A482W1C7_ASBVE</name>
<dbReference type="GO" id="GO:0003924">
    <property type="term" value="F:GTPase activity"/>
    <property type="evidence" value="ECO:0007669"/>
    <property type="project" value="InterPro"/>
</dbReference>
<keyword evidence="11 16" id="KW-1133">Transmembrane helix</keyword>
<keyword evidence="5 16" id="KW-0813">Transport</keyword>
<dbReference type="Pfam" id="PF03764">
    <property type="entry name" value="EFG_IV"/>
    <property type="match status" value="1"/>
</dbReference>
<dbReference type="InterPro" id="IPR003020">
    <property type="entry name" value="HCO3_transpt_euk"/>
</dbReference>
<dbReference type="GO" id="GO:0003746">
    <property type="term" value="F:translation elongation factor activity"/>
    <property type="evidence" value="ECO:0007669"/>
    <property type="project" value="UniProtKB-KW"/>
</dbReference>
<dbReference type="InterPro" id="IPR041095">
    <property type="entry name" value="EFG_II"/>
</dbReference>
<evidence type="ECO:0000256" key="14">
    <source>
        <dbReference type="ARBA" id="ARBA00023134"/>
    </source>
</evidence>
<dbReference type="InterPro" id="IPR047872">
    <property type="entry name" value="EFG_IV"/>
</dbReference>
<feature type="region of interest" description="Disordered" evidence="17">
    <location>
        <begin position="805"/>
        <end position="859"/>
    </location>
</feature>
<dbReference type="SUPFAM" id="SSF55804">
    <property type="entry name" value="Phoshotransferase/anion transport protein"/>
    <property type="match status" value="1"/>
</dbReference>
<dbReference type="CDD" id="cd04091">
    <property type="entry name" value="mtEFG1_II_like"/>
    <property type="match status" value="1"/>
</dbReference>
<comment type="subcellular location">
    <subcellularLocation>
        <location evidence="2">Basolateral cell membrane</location>
        <topology evidence="2">Multi-pass membrane protein</topology>
    </subcellularLocation>
    <subcellularLocation>
        <location evidence="16">Membrane</location>
        <topology evidence="16">Multi-pass membrane protein</topology>
    </subcellularLocation>
    <subcellularLocation>
        <location evidence="1">Mitochondrion</location>
    </subcellularLocation>
</comment>
<evidence type="ECO:0000313" key="19">
    <source>
        <dbReference type="EMBL" id="RZC38834.1"/>
    </source>
</evidence>
<dbReference type="Gene3D" id="3.30.70.870">
    <property type="entry name" value="Elongation Factor G (Translational Gtpase), domain 3"/>
    <property type="match status" value="1"/>
</dbReference>
<evidence type="ECO:0000256" key="9">
    <source>
        <dbReference type="ARBA" id="ARBA00022768"/>
    </source>
</evidence>
<feature type="transmembrane region" description="Helical" evidence="16">
    <location>
        <begin position="346"/>
        <end position="366"/>
    </location>
</feature>
<dbReference type="InterPro" id="IPR004161">
    <property type="entry name" value="EFTu-like_2"/>
</dbReference>
<dbReference type="Pfam" id="PF03144">
    <property type="entry name" value="GTP_EFTU_D2"/>
    <property type="match status" value="1"/>
</dbReference>
<dbReference type="SUPFAM" id="SSF50447">
    <property type="entry name" value="Translation proteins"/>
    <property type="match status" value="1"/>
</dbReference>
<feature type="transmembrane region" description="Helical" evidence="16">
    <location>
        <begin position="430"/>
        <end position="448"/>
    </location>
</feature>
<evidence type="ECO:0000256" key="8">
    <source>
        <dbReference type="ARBA" id="ARBA00022741"/>
    </source>
</evidence>
<dbReference type="Pfam" id="PF07565">
    <property type="entry name" value="Band_3_cyto"/>
    <property type="match status" value="1"/>
</dbReference>
<keyword evidence="20" id="KW-1185">Reference proteome</keyword>
<dbReference type="GO" id="GO:0070125">
    <property type="term" value="P:mitochondrial translational elongation"/>
    <property type="evidence" value="ECO:0007669"/>
    <property type="project" value="TreeGrafter"/>
</dbReference>
<evidence type="ECO:0000256" key="3">
    <source>
        <dbReference type="ARBA" id="ARBA00005870"/>
    </source>
</evidence>
<evidence type="ECO:0000256" key="15">
    <source>
        <dbReference type="ARBA" id="ARBA00023136"/>
    </source>
</evidence>
<dbReference type="NCBIfam" id="TIGR00484">
    <property type="entry name" value="EF-G"/>
    <property type="match status" value="1"/>
</dbReference>
<feature type="transmembrane region" description="Helical" evidence="16">
    <location>
        <begin position="257"/>
        <end position="276"/>
    </location>
</feature>
<dbReference type="OrthoDB" id="198619at2759"/>
<feature type="transmembrane region" description="Helical" evidence="16">
    <location>
        <begin position="556"/>
        <end position="580"/>
    </location>
</feature>
<dbReference type="PRINTS" id="PR01231">
    <property type="entry name" value="HCO3TRNSPORT"/>
</dbReference>
<keyword evidence="9" id="KW-0251">Elongation factor</keyword>
<feature type="compositionally biased region" description="Basic and acidic residues" evidence="17">
    <location>
        <begin position="836"/>
        <end position="851"/>
    </location>
</feature>
<feature type="transmembrane region" description="Helical" evidence="16">
    <location>
        <begin position="228"/>
        <end position="250"/>
    </location>
</feature>
<keyword evidence="14" id="KW-0342">GTP-binding</keyword>
<keyword evidence="15 16" id="KW-0472">Membrane</keyword>
<dbReference type="SMART" id="SM00838">
    <property type="entry name" value="EFG_C"/>
    <property type="match status" value="1"/>
</dbReference>
<dbReference type="InterPro" id="IPR035647">
    <property type="entry name" value="EFG_III/V"/>
</dbReference>
<feature type="transmembrane region" description="Helical" evidence="16">
    <location>
        <begin position="516"/>
        <end position="535"/>
    </location>
</feature>
<dbReference type="Pfam" id="PF00955">
    <property type="entry name" value="HCO3_cotransp"/>
    <property type="match status" value="1"/>
</dbReference>
<dbReference type="Gene3D" id="3.30.230.10">
    <property type="match status" value="1"/>
</dbReference>
<dbReference type="FunFam" id="3.30.70.870:FF:000001">
    <property type="entry name" value="Elongation factor G"/>
    <property type="match status" value="1"/>
</dbReference>
<dbReference type="Gene3D" id="2.40.30.10">
    <property type="entry name" value="Translation factors"/>
    <property type="match status" value="1"/>
</dbReference>
<feature type="transmembrane region" description="Helical" evidence="16">
    <location>
        <begin position="712"/>
        <end position="729"/>
    </location>
</feature>
<dbReference type="GO" id="GO:0005452">
    <property type="term" value="F:solute:inorganic anion antiporter activity"/>
    <property type="evidence" value="ECO:0007669"/>
    <property type="project" value="InterPro"/>
</dbReference>
<dbReference type="EMBL" id="QDEB01039775">
    <property type="protein sequence ID" value="RZC38834.1"/>
    <property type="molecule type" value="Genomic_DNA"/>
</dbReference>
<keyword evidence="7 16" id="KW-0812">Transmembrane</keyword>
<dbReference type="NCBIfam" id="NF009381">
    <property type="entry name" value="PRK12740.1-5"/>
    <property type="match status" value="1"/>
</dbReference>
<keyword evidence="10" id="KW-0648">Protein biosynthesis</keyword>
<dbReference type="SUPFAM" id="SSF54980">
    <property type="entry name" value="EF-G C-terminal domain-like"/>
    <property type="match status" value="2"/>
</dbReference>
<evidence type="ECO:0000313" key="20">
    <source>
        <dbReference type="Proteomes" id="UP000292052"/>
    </source>
</evidence>
<protein>
    <recommendedName>
        <fullName evidence="16">Anion exchange protein</fullName>
    </recommendedName>
</protein>
<dbReference type="Pfam" id="PF14492">
    <property type="entry name" value="EFG_III"/>
    <property type="match status" value="1"/>
</dbReference>
<dbReference type="CDD" id="cd01434">
    <property type="entry name" value="EFG_mtEFG1_IV"/>
    <property type="match status" value="1"/>
</dbReference>
<evidence type="ECO:0000256" key="1">
    <source>
        <dbReference type="ARBA" id="ARBA00004173"/>
    </source>
</evidence>
<dbReference type="InterPro" id="IPR014721">
    <property type="entry name" value="Ribsml_uS5_D2-typ_fold_subgr"/>
</dbReference>
<dbReference type="HAMAP" id="MF_00054_B">
    <property type="entry name" value="EF_G_EF_2_B"/>
    <property type="match status" value="1"/>
</dbReference>
<dbReference type="GO" id="GO:0005739">
    <property type="term" value="C:mitochondrion"/>
    <property type="evidence" value="ECO:0007669"/>
    <property type="project" value="UniProtKB-SubCell"/>
</dbReference>
<feature type="transmembrane region" description="Helical" evidence="16">
    <location>
        <begin position="468"/>
        <end position="486"/>
    </location>
</feature>
<dbReference type="GO" id="GO:0016323">
    <property type="term" value="C:basolateral plasma membrane"/>
    <property type="evidence" value="ECO:0007669"/>
    <property type="project" value="UniProtKB-SubCell"/>
</dbReference>
<dbReference type="NCBIfam" id="TIGR00834">
    <property type="entry name" value="ae"/>
    <property type="match status" value="1"/>
</dbReference>
<evidence type="ECO:0000256" key="7">
    <source>
        <dbReference type="ARBA" id="ARBA00022692"/>
    </source>
</evidence>
<keyword evidence="13" id="KW-0496">Mitochondrion</keyword>
<proteinExistence type="inferred from homology"/>
<evidence type="ECO:0000259" key="18">
    <source>
        <dbReference type="PROSITE" id="PS51722"/>
    </source>
</evidence>
<dbReference type="InterPro" id="IPR000795">
    <property type="entry name" value="T_Tr_GTP-bd_dom"/>
</dbReference>
<dbReference type="FunFam" id="3.30.70.240:FF:000001">
    <property type="entry name" value="Elongation factor G"/>
    <property type="match status" value="1"/>
</dbReference>
<sequence length="1596" mass="179625">PDKSPRILKSASNISMNRNYSTSDLGSMNGDIPQHNLNFMRKIPPGAEASNILVGEVDFIDKTLSIFIRLNSATNLGDLTEVPVPTRFLFVLLAPVSASTGYHEIGRAMATLMSDEIFHEVAYRARSTSHLLAGIDEFLDAVTVLPPGEWDPAIRIEPPAAIPSQDVRKRPPEKQPEEPDEEEEEQRVREESGLARSGVLFGGLINDIKRKIPFYWSDFKDALAMQCIASWIFLYFACLSPIITFGGLLSEATGRNMAAMESLVSGFVCGMGYGLFSGQPLTILGSTGPVLVFETIVYDFCQSLGWDYLAFRFWIGTWIAVILIILVAIDASALVCYITRFTEENFATLIAFIFIYKAVENVLLIGKNFPINTTGSKVFDYNCTCIANQSIQNHHPEISDWSDLNRTACVALNGTLEGSGCKTPKFVPDVFLMSILLFLGTFLLSVELKEFKNALFFPSKVRQFISDFAVIIAIFSMTILDFKVGIPTPKLEVPHEFKPTLPTRGWLIPPFNGNPIYSVFLALPPALLGTILIFMDQQITSVIINRKEHKLKKKCGYHLDLFVLSVLIQICSIMGLPWFVAATVLSINHVNSLKLESECSAPGEKPQFLGVREQRVTHILIFLTIGLSVLLTPLLGHIPMPVLFGVFLYMGIASLKGLQFFDRILIIFMPNKYQPDYMFLRQVPIKRVHLFTIIQLTCLACLWTIKSFSSTSILFPLMLVVMIGIRKALDLIFSRRELKILDDIMPEMTKRNQMLKDDENDSEKGRLEIGAAGNLKIPLANGNVMNIPLSAINISEEVNKTGIWKQVNKNNTRPVEKEKKKSPIGSGRFKKKKQGKREEKRDEKTKLEKRLSTMNEEEEDEGITIKHDFVKFKSDFSKYAEHKAIEKIRNIGISAHIDSGKTTLTERILFYTGRIEAMHEVKGKDNIGATMDSMELERQRGITIQSAATYTLWKEHNINIIDTPGHVDFTVEVERALRVLDGAILVLCAVGGVQSQSLTVNRQMKRYNVPCLAFINKLDRLGADPYHVLTQMRSKMNHNAALMQLPIGLENNCQGVVDLIKQRAIYFDGTFGEELRYEEIPQDMKVESEERRHELVEHLSNADETLGELYLEERPITENDIQLAIRRTCLKRTFTPVFLGTALKNKGVQPLLDAVLSYLPNPGEVPNYALREQEGMESEKILLDPSREKTRFSDKKFVALAFKLEAGRFGQLTYMRCYQGTLQRGDTIFNARTQRKVRISRLVRLHSNNMEDVNEVYAGDIFALFGVDCASGDTFVTDPKLGISLESIYVPEPVVSMSINPANNKDRDNFSKAVARFTKEDPTFHFFFDNDNKETIVSGMGELHLEIYAQRMEREYNCPVILGKPKVAFRETLVSPCNFDYLHKKQSGGQGQYARVTGILEPLPPHRNTLLEFVDETVGTNVPKQFVPGIRRGFLAMAEKGLLCGQKLSGLKFRLQDGAHHIVDSSELAFFLAAQGAIKEVFDDGVWQVLEPIMSVEITAPDEFQGNIMAGLNKRHGIVTGTEGKEGWFTLHAEVPLNEMFGYAGELRSNTQGKGEFTMEYSRYSPCLPEVQARLIEEYERSMGIVPEKDKKKKKN</sequence>
<feature type="non-terminal residue" evidence="19">
    <location>
        <position position="1"/>
    </location>
</feature>
<dbReference type="SUPFAM" id="SSF52540">
    <property type="entry name" value="P-loop containing nucleoside triphosphate hydrolases"/>
    <property type="match status" value="1"/>
</dbReference>
<dbReference type="Gene3D" id="1.10.287.570">
    <property type="entry name" value="Helical hairpin bin"/>
    <property type="match status" value="1"/>
</dbReference>
<dbReference type="InterPro" id="IPR016152">
    <property type="entry name" value="PTrfase/Anion_transptr"/>
</dbReference>
<dbReference type="CDD" id="cd16262">
    <property type="entry name" value="EFG_III"/>
    <property type="match status" value="1"/>
</dbReference>
<dbReference type="Proteomes" id="UP000292052">
    <property type="component" value="Unassembled WGS sequence"/>
</dbReference>
<comment type="similarity">
    <text evidence="4 16">Belongs to the anion exchanger (TC 2.A.31) family.</text>
</comment>
<dbReference type="InterPro" id="IPR031157">
    <property type="entry name" value="G_TR_CS"/>
</dbReference>